<dbReference type="Proteomes" id="UP000092631">
    <property type="component" value="Chromosome"/>
</dbReference>
<dbReference type="SUPFAM" id="SSF47823">
    <property type="entry name" value="lambda integrase-like, N-terminal domain"/>
    <property type="match status" value="1"/>
</dbReference>
<feature type="domain" description="Core-binding (CB)" evidence="4">
    <location>
        <begin position="184"/>
        <end position="269"/>
    </location>
</feature>
<gene>
    <name evidence="5" type="ORF">A4V03_15990</name>
</gene>
<dbReference type="Gene3D" id="1.10.150.130">
    <property type="match status" value="1"/>
</dbReference>
<dbReference type="EMBL" id="CP015401">
    <property type="protein sequence ID" value="ANU58870.1"/>
    <property type="molecule type" value="Genomic_DNA"/>
</dbReference>
<accession>A0A1C7H513</accession>
<dbReference type="PROSITE" id="PS51900">
    <property type="entry name" value="CB"/>
    <property type="match status" value="1"/>
</dbReference>
<keyword evidence="6" id="KW-1185">Reference proteome</keyword>
<dbReference type="AlphaFoldDB" id="A0A1C7H513"/>
<protein>
    <recommendedName>
        <fullName evidence="4">Core-binding (CB) domain-containing protein</fullName>
    </recommendedName>
</protein>
<reference evidence="6" key="1">
    <citation type="submission" date="2016-04" db="EMBL/GenBank/DDBJ databases">
        <title>Complete Genome Sequences of Twelve Strains of a Stable Defined Moderately Diverse Mouse Microbiota 2 (sDMDMm2).</title>
        <authorList>
            <person name="Uchimura Y."/>
            <person name="Wyss M."/>
            <person name="Brugiroux S."/>
            <person name="Limenitakis J.P."/>
            <person name="Stecher B."/>
            <person name="McCoy K.D."/>
            <person name="Macpherson A.J."/>
        </authorList>
    </citation>
    <scope>NUCLEOTIDE SEQUENCE [LARGE SCALE GENOMIC DNA]</scope>
    <source>
        <strain evidence="6">I48</strain>
    </source>
</reference>
<dbReference type="KEGG" id="bcae:A4V03_15990"/>
<dbReference type="RefSeq" id="WP_065539648.1">
    <property type="nucleotide sequence ID" value="NZ_CP015401.2"/>
</dbReference>
<sequence>MHLHDGENDIVPIENITKVCHDYRMHYSDHFHKVCIASELNEFTDAFRIIYSWLFSLKLLEPKFMDKDSIFCRLFTSIHFRLKYIAAPHYEERKRHLETLEKDGVPKAYIREYAEQQLNVIKQFKLEQKPIRHSFSTDEIIDAARCFGELSNGISVRSRYQRFRAVCMSWFSFMEVITGKDKSYPGSNYVDMFCEWHLTSKGSSVGATVHICQELDRFFAYINSKSVTINLLTAACIDGYIETYQSACFARKTVASKVSILRTFLRYLYNRSIIKTDMSSYLISPRIYTCEILSVSPNENDLNRISHFYDGNTPSAIRNKAILLLLRACLNFPEIMLDRLYRPVFIRHIVSVMLLTTTENILESNSQNCVGQNSEQALNNPLFIH</sequence>
<evidence type="ECO:0000313" key="5">
    <source>
        <dbReference type="EMBL" id="ANU58870.1"/>
    </source>
</evidence>
<evidence type="ECO:0000259" key="4">
    <source>
        <dbReference type="PROSITE" id="PS51900"/>
    </source>
</evidence>
<evidence type="ECO:0000256" key="3">
    <source>
        <dbReference type="PROSITE-ProRule" id="PRU01248"/>
    </source>
</evidence>
<name>A0A1C7H513_9BACE</name>
<evidence type="ECO:0000256" key="2">
    <source>
        <dbReference type="ARBA" id="ARBA00023125"/>
    </source>
</evidence>
<proteinExistence type="predicted"/>
<evidence type="ECO:0000313" key="6">
    <source>
        <dbReference type="Proteomes" id="UP000092631"/>
    </source>
</evidence>
<evidence type="ECO:0000256" key="1">
    <source>
        <dbReference type="ARBA" id="ARBA00022908"/>
    </source>
</evidence>
<keyword evidence="2 3" id="KW-0238">DNA-binding</keyword>
<dbReference type="InterPro" id="IPR010998">
    <property type="entry name" value="Integrase_recombinase_N"/>
</dbReference>
<dbReference type="GeneID" id="82188638"/>
<organism evidence="5 6">
    <name type="scientific">Bacteroides caecimuris</name>
    <dbReference type="NCBI Taxonomy" id="1796613"/>
    <lineage>
        <taxon>Bacteria</taxon>
        <taxon>Pseudomonadati</taxon>
        <taxon>Bacteroidota</taxon>
        <taxon>Bacteroidia</taxon>
        <taxon>Bacteroidales</taxon>
        <taxon>Bacteroidaceae</taxon>
        <taxon>Bacteroides</taxon>
    </lineage>
</organism>
<keyword evidence="1" id="KW-0229">DNA integration</keyword>
<dbReference type="GO" id="GO:0015074">
    <property type="term" value="P:DNA integration"/>
    <property type="evidence" value="ECO:0007669"/>
    <property type="project" value="UniProtKB-KW"/>
</dbReference>
<dbReference type="GO" id="GO:0003677">
    <property type="term" value="F:DNA binding"/>
    <property type="evidence" value="ECO:0007669"/>
    <property type="project" value="UniProtKB-UniRule"/>
</dbReference>
<dbReference type="InterPro" id="IPR044068">
    <property type="entry name" value="CB"/>
</dbReference>